<dbReference type="AlphaFoldDB" id="A0A8J7HEA6"/>
<protein>
    <submittedName>
        <fullName evidence="2">PfaD family polyunsaturated fatty acid/polyketide biosynthesis protein</fullName>
    </submittedName>
</protein>
<dbReference type="Gene3D" id="3.20.20.70">
    <property type="entry name" value="Aldolase class I"/>
    <property type="match status" value="1"/>
</dbReference>
<organism evidence="2 3">
    <name type="scientific">Atlanticothrix silvestris CENA357</name>
    <dbReference type="NCBI Taxonomy" id="1725252"/>
    <lineage>
        <taxon>Bacteria</taxon>
        <taxon>Bacillati</taxon>
        <taxon>Cyanobacteriota</taxon>
        <taxon>Cyanophyceae</taxon>
        <taxon>Nostocales</taxon>
        <taxon>Nodulariaceae</taxon>
        <taxon>Atlanticothrix</taxon>
        <taxon>Atlanticothrix silvestris</taxon>
    </lineage>
</organism>
<dbReference type="NCBIfam" id="TIGR02814">
    <property type="entry name" value="pfaD_fam"/>
    <property type="match status" value="1"/>
</dbReference>
<dbReference type="SUPFAM" id="SSF51412">
    <property type="entry name" value="Inosine monophosphate dehydrogenase (IMPDH)"/>
    <property type="match status" value="1"/>
</dbReference>
<keyword evidence="3" id="KW-1185">Reference proteome</keyword>
<feature type="non-terminal residue" evidence="2">
    <location>
        <position position="1"/>
    </location>
</feature>
<comment type="caution">
    <text evidence="2">The sequence shown here is derived from an EMBL/GenBank/DDBJ whole genome shotgun (WGS) entry which is preliminary data.</text>
</comment>
<dbReference type="EMBL" id="JAECZB010000034">
    <property type="protein sequence ID" value="MBH8553501.1"/>
    <property type="molecule type" value="Genomic_DNA"/>
</dbReference>
<sequence>IQSALPHGPYAFNLIHSPNDMAIERRAVDLYLKYQVTTVEASAFLDLTTNIVYYRAAGLSLNDANQIEIKNKVIAKISRREVASKFLQPAPDKILQELVEKGLITQLQAKLAAKVPMADDITVEADSGGHTDNRPLVCLLPSIITLRDEIQAQYNYEQPIRIGVAGGIATPQSALAAFMMGAAYVMTGSINQSCIEAGTSQYTKQLLAQAEMADVMMAPAADMFEIGVKLQVLKKGTLFPLRAQKLFDLYKTYNSIEEIPRQEREKLEKQIFRNSLEAVWQETANYLSKRNPDKLTKAANNSKLKMALIFRWYLGLSSRWSSSGEKGREIDYQIWCGPAIGSFNDWVKGSYLSEVNNRQVVDVAHHILTGAAFLYRIQSLKIQGLQIPNDYNQYFPVSVSNK</sequence>
<feature type="domain" description="[Acyl-carrier-protein] S-malonyltransferase-like inserted helical" evidence="1">
    <location>
        <begin position="253"/>
        <end position="332"/>
    </location>
</feature>
<accession>A0A8J7HEA6</accession>
<name>A0A8J7HEA6_9CYAN</name>
<evidence type="ECO:0000313" key="2">
    <source>
        <dbReference type="EMBL" id="MBH8553501.1"/>
    </source>
</evidence>
<dbReference type="InterPro" id="IPR013785">
    <property type="entry name" value="Aldolase_TIM"/>
</dbReference>
<gene>
    <name evidence="2" type="ORF">I8751_14200</name>
</gene>
<dbReference type="PANTHER" id="PTHR32332">
    <property type="entry name" value="2-NITROPROPANE DIOXYGENASE"/>
    <property type="match status" value="1"/>
</dbReference>
<proteinExistence type="predicted"/>
<reference evidence="2 3" key="1">
    <citation type="journal article" date="2021" name="Int. J. Syst. Evol. Microbiol.">
        <title>Amazonocrinis nigriterrae gen. nov., sp. nov., Atlanticothrix silvestris gen. nov., sp. nov. and Dendronalium phyllosphericum gen. nov., sp. nov., nostocacean cyanobacteria from Brazilian environments.</title>
        <authorList>
            <person name="Alvarenga D.O."/>
            <person name="Andreote A.P.D."/>
            <person name="Branco L.H.Z."/>
            <person name="Delbaje E."/>
            <person name="Cruz R.B."/>
            <person name="Varani A.M."/>
            <person name="Fiore M.F."/>
        </authorList>
    </citation>
    <scope>NUCLEOTIDE SEQUENCE [LARGE SCALE GENOMIC DNA]</scope>
    <source>
        <strain evidence="2 3">CENA357</strain>
    </source>
</reference>
<evidence type="ECO:0000259" key="1">
    <source>
        <dbReference type="Pfam" id="PF21607"/>
    </source>
</evidence>
<dbReference type="InterPro" id="IPR014179">
    <property type="entry name" value="PfaD-like_TIM-barrel"/>
</dbReference>
<dbReference type="RefSeq" id="WP_214439783.1">
    <property type="nucleotide sequence ID" value="NZ_JAECZB010000034.1"/>
</dbReference>
<dbReference type="Proteomes" id="UP000599391">
    <property type="component" value="Unassembled WGS sequence"/>
</dbReference>
<dbReference type="InterPro" id="IPR049489">
    <property type="entry name" value="FabD-like_helical_ins"/>
</dbReference>
<dbReference type="PANTHER" id="PTHR32332:SF20">
    <property type="entry name" value="2-NITROPROPANE DIOXYGENASE-LIKE PROTEIN"/>
    <property type="match status" value="1"/>
</dbReference>
<dbReference type="Pfam" id="PF21607">
    <property type="entry name" value="FabD_helical_ins"/>
    <property type="match status" value="1"/>
</dbReference>
<evidence type="ECO:0000313" key="3">
    <source>
        <dbReference type="Proteomes" id="UP000599391"/>
    </source>
</evidence>